<dbReference type="EMBL" id="ML208349">
    <property type="protein sequence ID" value="TFK68559.1"/>
    <property type="molecule type" value="Genomic_DNA"/>
</dbReference>
<accession>A0ACD3ASD0</accession>
<evidence type="ECO:0000313" key="2">
    <source>
        <dbReference type="Proteomes" id="UP000308600"/>
    </source>
</evidence>
<name>A0ACD3ASD0_9AGAR</name>
<gene>
    <name evidence="1" type="ORF">BDN72DRAFT_732236</name>
</gene>
<proteinExistence type="predicted"/>
<evidence type="ECO:0000313" key="1">
    <source>
        <dbReference type="EMBL" id="TFK68559.1"/>
    </source>
</evidence>
<feature type="non-terminal residue" evidence="1">
    <location>
        <position position="266"/>
    </location>
</feature>
<keyword evidence="2" id="KW-1185">Reference proteome</keyword>
<sequence length="266" mass="30395">AKAFADDSSADAEGKVVALKQSHITKHTANPMLLHEACVLSICAGHPAFPTVHAWGKSQYFEYLVMDFLGESLGELVRRQKRINLRSSLLLVPQMLDALQHLHSHNLIHRDTKPDNFLLGVGENAGRVHLIDFGLAQYIRDPLTNLHRPLKEKQGCIGTMWYASYNAHMELSLSRRDDLQSLVYSIAYMLRGSLPWQCINSGTEKNRESRYQDKKRAWIGSRLFEGFPKEFADFADYARNLQFEEEPKYDHWKATFKSLSDSLGFP</sequence>
<reference evidence="1 2" key="1">
    <citation type="journal article" date="2019" name="Nat. Ecol. Evol.">
        <title>Megaphylogeny resolves global patterns of mushroom evolution.</title>
        <authorList>
            <person name="Varga T."/>
            <person name="Krizsan K."/>
            <person name="Foldi C."/>
            <person name="Dima B."/>
            <person name="Sanchez-Garcia M."/>
            <person name="Sanchez-Ramirez S."/>
            <person name="Szollosi G.J."/>
            <person name="Szarkandi J.G."/>
            <person name="Papp V."/>
            <person name="Albert L."/>
            <person name="Andreopoulos W."/>
            <person name="Angelini C."/>
            <person name="Antonin V."/>
            <person name="Barry K.W."/>
            <person name="Bougher N.L."/>
            <person name="Buchanan P."/>
            <person name="Buyck B."/>
            <person name="Bense V."/>
            <person name="Catcheside P."/>
            <person name="Chovatia M."/>
            <person name="Cooper J."/>
            <person name="Damon W."/>
            <person name="Desjardin D."/>
            <person name="Finy P."/>
            <person name="Geml J."/>
            <person name="Haridas S."/>
            <person name="Hughes K."/>
            <person name="Justo A."/>
            <person name="Karasinski D."/>
            <person name="Kautmanova I."/>
            <person name="Kiss B."/>
            <person name="Kocsube S."/>
            <person name="Kotiranta H."/>
            <person name="LaButti K.M."/>
            <person name="Lechner B.E."/>
            <person name="Liimatainen K."/>
            <person name="Lipzen A."/>
            <person name="Lukacs Z."/>
            <person name="Mihaltcheva S."/>
            <person name="Morgado L.N."/>
            <person name="Niskanen T."/>
            <person name="Noordeloos M.E."/>
            <person name="Ohm R.A."/>
            <person name="Ortiz-Santana B."/>
            <person name="Ovrebo C."/>
            <person name="Racz N."/>
            <person name="Riley R."/>
            <person name="Savchenko A."/>
            <person name="Shiryaev A."/>
            <person name="Soop K."/>
            <person name="Spirin V."/>
            <person name="Szebenyi C."/>
            <person name="Tomsovsky M."/>
            <person name="Tulloss R.E."/>
            <person name="Uehling J."/>
            <person name="Grigoriev I.V."/>
            <person name="Vagvolgyi C."/>
            <person name="Papp T."/>
            <person name="Martin F.M."/>
            <person name="Miettinen O."/>
            <person name="Hibbett D.S."/>
            <person name="Nagy L.G."/>
        </authorList>
    </citation>
    <scope>NUCLEOTIDE SEQUENCE [LARGE SCALE GENOMIC DNA]</scope>
    <source>
        <strain evidence="1 2">NL-1719</strain>
    </source>
</reference>
<dbReference type="Proteomes" id="UP000308600">
    <property type="component" value="Unassembled WGS sequence"/>
</dbReference>
<organism evidence="1 2">
    <name type="scientific">Pluteus cervinus</name>
    <dbReference type="NCBI Taxonomy" id="181527"/>
    <lineage>
        <taxon>Eukaryota</taxon>
        <taxon>Fungi</taxon>
        <taxon>Dikarya</taxon>
        <taxon>Basidiomycota</taxon>
        <taxon>Agaricomycotina</taxon>
        <taxon>Agaricomycetes</taxon>
        <taxon>Agaricomycetidae</taxon>
        <taxon>Agaricales</taxon>
        <taxon>Pluteineae</taxon>
        <taxon>Pluteaceae</taxon>
        <taxon>Pluteus</taxon>
    </lineage>
</organism>
<protein>
    <submittedName>
        <fullName evidence="1">Kinase-like protein</fullName>
    </submittedName>
</protein>
<feature type="non-terminal residue" evidence="1">
    <location>
        <position position="1"/>
    </location>
</feature>